<keyword evidence="4" id="KW-1185">Reference proteome</keyword>
<name>A0A7W6GE49_9HYPH</name>
<evidence type="ECO:0000256" key="1">
    <source>
        <dbReference type="SAM" id="Phobius"/>
    </source>
</evidence>
<gene>
    <name evidence="3" type="ORF">GGR24_000336</name>
</gene>
<dbReference type="RefSeq" id="WP_183393558.1">
    <property type="nucleotide sequence ID" value="NZ_JACIDR010000001.1"/>
</dbReference>
<dbReference type="Pfam" id="PF13387">
    <property type="entry name" value="Lnb_N"/>
    <property type="match status" value="1"/>
</dbReference>
<comment type="caution">
    <text evidence="3">The sequence shown here is derived from an EMBL/GenBank/DDBJ whole genome shotgun (WGS) entry which is preliminary data.</text>
</comment>
<reference evidence="3 4" key="1">
    <citation type="submission" date="2020-08" db="EMBL/GenBank/DDBJ databases">
        <title>Genomic Encyclopedia of Type Strains, Phase IV (KMG-IV): sequencing the most valuable type-strain genomes for metagenomic binning, comparative biology and taxonomic classification.</title>
        <authorList>
            <person name="Goeker M."/>
        </authorList>
    </citation>
    <scope>NUCLEOTIDE SEQUENCE [LARGE SCALE GENOMIC DNA]</scope>
    <source>
        <strain evidence="3 4">DSM 25481</strain>
    </source>
</reference>
<evidence type="ECO:0000313" key="4">
    <source>
        <dbReference type="Proteomes" id="UP000528964"/>
    </source>
</evidence>
<dbReference type="EMBL" id="JACIDR010000001">
    <property type="protein sequence ID" value="MBB3971703.1"/>
    <property type="molecule type" value="Genomic_DNA"/>
</dbReference>
<feature type="transmembrane region" description="Helical" evidence="1">
    <location>
        <begin position="41"/>
        <end position="60"/>
    </location>
</feature>
<keyword evidence="1" id="KW-0812">Transmembrane</keyword>
<keyword evidence="1" id="KW-1133">Transmembrane helix</keyword>
<proteinExistence type="predicted"/>
<organism evidence="3 4">
    <name type="scientific">Hansschlegelia beijingensis</name>
    <dbReference type="NCBI Taxonomy" id="1133344"/>
    <lineage>
        <taxon>Bacteria</taxon>
        <taxon>Pseudomonadati</taxon>
        <taxon>Pseudomonadota</taxon>
        <taxon>Alphaproteobacteria</taxon>
        <taxon>Hyphomicrobiales</taxon>
        <taxon>Methylopilaceae</taxon>
        <taxon>Hansschlegelia</taxon>
    </lineage>
</organism>
<evidence type="ECO:0000313" key="3">
    <source>
        <dbReference type="EMBL" id="MBB3971703.1"/>
    </source>
</evidence>
<dbReference type="InterPro" id="IPR025178">
    <property type="entry name" value="Lnb_N"/>
</dbReference>
<dbReference type="AlphaFoldDB" id="A0A7W6GE49"/>
<keyword evidence="1" id="KW-0472">Membrane</keyword>
<dbReference type="Proteomes" id="UP000528964">
    <property type="component" value="Unassembled WGS sequence"/>
</dbReference>
<feature type="transmembrane region" description="Helical" evidence="1">
    <location>
        <begin position="67"/>
        <end position="84"/>
    </location>
</feature>
<sequence>MRRRARVAFGVMGRAAVALAFLALSAWTCLALWHQAGDDDRWRLAAVVAWAALLVFLARFAWRRTRLGLILIAAAFAAFGAWWLSIEPRLDRDWAPDVARTVTGRIEGDVATLENVRDFAWRDASDAEERWKTERYDLSELRETDVILSYWGTEAIAHTLVSFGFSDGRRVVFSIEIRRETHEQFSSLAGFFKTYELALIAAEERDILYLRTNARGERAYLYPLRLPKPAAAALFRSYVETGDALAREPEFYNTLTANCTTVAFDLARLIEPGIPSDWRILLSGYLPGYLADQGVLLWNMPLEALRRRAEISTKAKAAPPGADYSEAIRREP</sequence>
<feature type="domain" description="Lnb N-terminal periplasmic" evidence="2">
    <location>
        <begin position="128"/>
        <end position="284"/>
    </location>
</feature>
<evidence type="ECO:0000259" key="2">
    <source>
        <dbReference type="Pfam" id="PF13387"/>
    </source>
</evidence>
<protein>
    <recommendedName>
        <fullName evidence="2">Lnb N-terminal periplasmic domain-containing protein</fullName>
    </recommendedName>
</protein>
<accession>A0A7W6GE49</accession>